<keyword evidence="3" id="KW-1185">Reference proteome</keyword>
<reference evidence="2" key="2">
    <citation type="submission" date="2021-02" db="UniProtKB">
        <authorList>
            <consortium name="EnsemblMetazoa"/>
        </authorList>
    </citation>
    <scope>IDENTIFICATION</scope>
    <source>
        <strain evidence="2">JHB</strain>
    </source>
</reference>
<evidence type="ECO:0000313" key="1">
    <source>
        <dbReference type="EMBL" id="EDS25764.1"/>
    </source>
</evidence>
<organism>
    <name type="scientific">Culex quinquefasciatus</name>
    <name type="common">Southern house mosquito</name>
    <name type="synonym">Culex pungens</name>
    <dbReference type="NCBI Taxonomy" id="7176"/>
    <lineage>
        <taxon>Eukaryota</taxon>
        <taxon>Metazoa</taxon>
        <taxon>Ecdysozoa</taxon>
        <taxon>Arthropoda</taxon>
        <taxon>Hexapoda</taxon>
        <taxon>Insecta</taxon>
        <taxon>Pterygota</taxon>
        <taxon>Neoptera</taxon>
        <taxon>Endopterygota</taxon>
        <taxon>Diptera</taxon>
        <taxon>Nematocera</taxon>
        <taxon>Culicoidea</taxon>
        <taxon>Culicidae</taxon>
        <taxon>Culicinae</taxon>
        <taxon>Culicini</taxon>
        <taxon>Culex</taxon>
        <taxon>Culex</taxon>
    </lineage>
</organism>
<reference evidence="1" key="1">
    <citation type="submission" date="2007-03" db="EMBL/GenBank/DDBJ databases">
        <title>Annotation of Culex pipiens quinquefasciatus.</title>
        <authorList>
            <consortium name="The Broad Institute Genome Sequencing Platform"/>
            <person name="Atkinson P.W."/>
            <person name="Hemingway J."/>
            <person name="Christensen B.M."/>
            <person name="Higgs S."/>
            <person name="Kodira C."/>
            <person name="Hannick L."/>
            <person name="Megy K."/>
            <person name="O'Leary S."/>
            <person name="Pearson M."/>
            <person name="Haas B.J."/>
            <person name="Mauceli E."/>
            <person name="Wortman J.R."/>
            <person name="Lee N.H."/>
            <person name="Guigo R."/>
            <person name="Stanke M."/>
            <person name="Alvarado L."/>
            <person name="Amedeo P."/>
            <person name="Antoine C.H."/>
            <person name="Arensburger P."/>
            <person name="Bidwell S.L."/>
            <person name="Crawford M."/>
            <person name="Camaro F."/>
            <person name="Devon K."/>
            <person name="Engels R."/>
            <person name="Hammond M."/>
            <person name="Howarth C."/>
            <person name="Koehrsen M."/>
            <person name="Lawson D."/>
            <person name="Montgomery P."/>
            <person name="Nene V."/>
            <person name="Nusbaum C."/>
            <person name="Puiu D."/>
            <person name="Romero-Severson J."/>
            <person name="Severson D.W."/>
            <person name="Shumway M."/>
            <person name="Sisk P."/>
            <person name="Stolte C."/>
            <person name="Zeng Q."/>
            <person name="Eisenstadt E."/>
            <person name="Fraser-Liggett C."/>
            <person name="Strausberg R."/>
            <person name="Galagan J."/>
            <person name="Birren B."/>
            <person name="Collins F.H."/>
        </authorList>
    </citation>
    <scope>NUCLEOTIDE SEQUENCE [LARGE SCALE GENOMIC DNA]</scope>
    <source>
        <strain evidence="1">JHB</strain>
    </source>
</reference>
<dbReference type="VEuPathDB" id="VectorBase:CPIJ000141"/>
<accession>B0VZ07</accession>
<gene>
    <name evidence="2" type="primary">6030953</name>
    <name evidence="1" type="ORF">CpipJ_CPIJ000141</name>
</gene>
<evidence type="ECO:0000313" key="3">
    <source>
        <dbReference type="Proteomes" id="UP000002320"/>
    </source>
</evidence>
<sequence>MAIEVLMSLLRQVIIQPQCIMNIAAPLLIHINTFG</sequence>
<dbReference type="InParanoid" id="B0VZ07"/>
<dbReference type="HOGENOM" id="CLU_3368975_0_0_1"/>
<proteinExistence type="predicted"/>
<dbReference type="Proteomes" id="UP000002320">
    <property type="component" value="Unassembled WGS sequence"/>
</dbReference>
<dbReference type="KEGG" id="cqu:CpipJ_CPIJ000141"/>
<dbReference type="EMBL" id="DS231813">
    <property type="protein sequence ID" value="EDS25764.1"/>
    <property type="molecule type" value="Genomic_DNA"/>
</dbReference>
<name>B0VZ07_CULQU</name>
<protein>
    <submittedName>
        <fullName evidence="1 2">Defective proboscis extension</fullName>
    </submittedName>
</protein>
<evidence type="ECO:0000313" key="2">
    <source>
        <dbReference type="EnsemblMetazoa" id="CPIJ000141-PA"/>
    </source>
</evidence>
<dbReference type="AlphaFoldDB" id="B0VZ07"/>
<dbReference type="EnsemblMetazoa" id="CPIJ000141-RA">
    <property type="protein sequence ID" value="CPIJ000141-PA"/>
    <property type="gene ID" value="CPIJ000141"/>
</dbReference>